<evidence type="ECO:0000256" key="2">
    <source>
        <dbReference type="SAM" id="Coils"/>
    </source>
</evidence>
<feature type="domain" description="CusB-like beta-barrel" evidence="5">
    <location>
        <begin position="223"/>
        <end position="277"/>
    </location>
</feature>
<sequence length="423" mass="44041">MAVSSSRRFAVRPSGRPVAPLLAVSVVAAAAMLSACSKKEPLPEPVRAVKLLTVGEGQIEAAQEYAGDVRARIESRLGFRVAGKIIKREVELGQRVKAGQVLARLDARDYQLSADAARAQVSSATTQRDLAQANVQRFKALRAQNFISAAEMERYEANLKAAQATLDQAKAQLSSQSNQENYTQLVADVDGVVTSVEAEPGQVVAAGTPVVRIAQDGARDAVFAVPEDRHASIRIGQGVQVRPWSDESQVVSAQVREVAASADAATRTYQVKAALQGSNLPALGSTVRVLPEGMSVSNGAVGGKVIKLPTTALRQSGGGGQGTAVWLFDPASSTVKLQPVQIATADGNEAVIASGLTAGMQVVATGVHVLNAGQKVTVYRDKYAKPEQKSVSNQPAVQKDNAPVATENVASPVAAPAGAEAGK</sequence>
<dbReference type="GO" id="GO:0015562">
    <property type="term" value="F:efflux transmembrane transporter activity"/>
    <property type="evidence" value="ECO:0007669"/>
    <property type="project" value="TreeGrafter"/>
</dbReference>
<dbReference type="EMBL" id="QURR01000012">
    <property type="protein sequence ID" value="RGE44980.1"/>
    <property type="molecule type" value="Genomic_DNA"/>
</dbReference>
<feature type="domain" description="Multidrug resistance protein MdtA-like barrel-sandwich hybrid" evidence="4">
    <location>
        <begin position="79"/>
        <end position="209"/>
    </location>
</feature>
<dbReference type="Gene3D" id="2.40.30.170">
    <property type="match status" value="1"/>
</dbReference>
<evidence type="ECO:0000313" key="6">
    <source>
        <dbReference type="EMBL" id="RGE44980.1"/>
    </source>
</evidence>
<dbReference type="Gene3D" id="2.40.50.100">
    <property type="match status" value="1"/>
</dbReference>
<dbReference type="Gene3D" id="1.10.287.470">
    <property type="entry name" value="Helix hairpin bin"/>
    <property type="match status" value="1"/>
</dbReference>
<dbReference type="Pfam" id="PF25954">
    <property type="entry name" value="Beta-barrel_RND_2"/>
    <property type="match status" value="1"/>
</dbReference>
<protein>
    <submittedName>
        <fullName evidence="6">Efflux RND transporter periplasmic adaptor subunit</fullName>
    </submittedName>
</protein>
<organism evidence="6 7">
    <name type="scientific">Comamonas testosteroni</name>
    <name type="common">Pseudomonas testosteroni</name>
    <dbReference type="NCBI Taxonomy" id="285"/>
    <lineage>
        <taxon>Bacteria</taxon>
        <taxon>Pseudomonadati</taxon>
        <taxon>Pseudomonadota</taxon>
        <taxon>Betaproteobacteria</taxon>
        <taxon>Burkholderiales</taxon>
        <taxon>Comamonadaceae</taxon>
        <taxon>Comamonas</taxon>
    </lineage>
</organism>
<dbReference type="PANTHER" id="PTHR30469">
    <property type="entry name" value="MULTIDRUG RESISTANCE PROTEIN MDTA"/>
    <property type="match status" value="1"/>
</dbReference>
<dbReference type="OrthoDB" id="9806939at2"/>
<keyword evidence="7" id="KW-1185">Reference proteome</keyword>
<evidence type="ECO:0000313" key="7">
    <source>
        <dbReference type="Proteomes" id="UP000261948"/>
    </source>
</evidence>
<evidence type="ECO:0000256" key="1">
    <source>
        <dbReference type="ARBA" id="ARBA00009477"/>
    </source>
</evidence>
<dbReference type="SUPFAM" id="SSF111369">
    <property type="entry name" value="HlyD-like secretion proteins"/>
    <property type="match status" value="1"/>
</dbReference>
<name>A0A373FLE8_COMTE</name>
<dbReference type="PANTHER" id="PTHR30469:SF38">
    <property type="entry name" value="HLYD FAMILY SECRETION PROTEIN"/>
    <property type="match status" value="1"/>
</dbReference>
<dbReference type="GO" id="GO:1990281">
    <property type="term" value="C:efflux pump complex"/>
    <property type="evidence" value="ECO:0007669"/>
    <property type="project" value="TreeGrafter"/>
</dbReference>
<comment type="caution">
    <text evidence="6">The sequence shown here is derived from an EMBL/GenBank/DDBJ whole genome shotgun (WGS) entry which is preliminary data.</text>
</comment>
<evidence type="ECO:0000259" key="4">
    <source>
        <dbReference type="Pfam" id="PF25917"/>
    </source>
</evidence>
<dbReference type="Proteomes" id="UP000261948">
    <property type="component" value="Unassembled WGS sequence"/>
</dbReference>
<dbReference type="InterPro" id="IPR006143">
    <property type="entry name" value="RND_pump_MFP"/>
</dbReference>
<comment type="similarity">
    <text evidence="1">Belongs to the membrane fusion protein (MFP) (TC 8.A.1) family.</text>
</comment>
<dbReference type="AlphaFoldDB" id="A0A373FLE8"/>
<dbReference type="InterPro" id="IPR058625">
    <property type="entry name" value="MdtA-like_BSH"/>
</dbReference>
<keyword evidence="2" id="KW-0175">Coiled coil</keyword>
<accession>A0A373FLE8</accession>
<feature type="region of interest" description="Disordered" evidence="3">
    <location>
        <begin position="385"/>
        <end position="423"/>
    </location>
</feature>
<dbReference type="Gene3D" id="2.40.420.20">
    <property type="match status" value="1"/>
</dbReference>
<dbReference type="Pfam" id="PF25917">
    <property type="entry name" value="BSH_RND"/>
    <property type="match status" value="1"/>
</dbReference>
<dbReference type="InterPro" id="IPR058792">
    <property type="entry name" value="Beta-barrel_RND_2"/>
</dbReference>
<dbReference type="NCBIfam" id="TIGR01730">
    <property type="entry name" value="RND_mfp"/>
    <property type="match status" value="1"/>
</dbReference>
<proteinExistence type="inferred from homology"/>
<evidence type="ECO:0000256" key="3">
    <source>
        <dbReference type="SAM" id="MobiDB-lite"/>
    </source>
</evidence>
<feature type="compositionally biased region" description="Low complexity" evidence="3">
    <location>
        <begin position="409"/>
        <end position="423"/>
    </location>
</feature>
<evidence type="ECO:0000259" key="5">
    <source>
        <dbReference type="Pfam" id="PF25954"/>
    </source>
</evidence>
<reference evidence="6 7" key="1">
    <citation type="submission" date="2018-08" db="EMBL/GenBank/DDBJ databases">
        <title>Comamonas testosteroni strain SWCO2.</title>
        <authorList>
            <person name="Jiang N."/>
            <person name="Zhang X.Z."/>
        </authorList>
    </citation>
    <scope>NUCLEOTIDE SEQUENCE [LARGE SCALE GENOMIC DNA]</scope>
    <source>
        <strain evidence="6 7">SWCO2</strain>
    </source>
</reference>
<feature type="coiled-coil region" evidence="2">
    <location>
        <begin position="152"/>
        <end position="179"/>
    </location>
</feature>
<gene>
    <name evidence="6" type="ORF">DZC30_11565</name>
</gene>